<comment type="function">
    <text evidence="9">Single strand-specific metallo-endoribonuclease involved in late-stage 70S ribosome quality control and in maturation of the 3' terminus of the 16S rRNA.</text>
</comment>
<feature type="binding site" evidence="9">
    <location>
        <position position="149"/>
    </location>
    <ligand>
        <name>Zn(2+)</name>
        <dbReference type="ChEBI" id="CHEBI:29105"/>
        <note>catalytic</note>
    </ligand>
</feature>
<evidence type="ECO:0000313" key="11">
    <source>
        <dbReference type="Proteomes" id="UP000886748"/>
    </source>
</evidence>
<dbReference type="HAMAP" id="MF_00009">
    <property type="entry name" value="Endoribonucl_YbeY"/>
    <property type="match status" value="1"/>
</dbReference>
<dbReference type="GO" id="GO:0006364">
    <property type="term" value="P:rRNA processing"/>
    <property type="evidence" value="ECO:0007669"/>
    <property type="project" value="UniProtKB-UniRule"/>
</dbReference>
<evidence type="ECO:0000256" key="1">
    <source>
        <dbReference type="ARBA" id="ARBA00010875"/>
    </source>
</evidence>
<evidence type="ECO:0000256" key="3">
    <source>
        <dbReference type="ARBA" id="ARBA00022552"/>
    </source>
</evidence>
<dbReference type="GO" id="GO:0008270">
    <property type="term" value="F:zinc ion binding"/>
    <property type="evidence" value="ECO:0007669"/>
    <property type="project" value="UniProtKB-UniRule"/>
</dbReference>
<organism evidence="10 11">
    <name type="scientific">Candidatus Limenecus avicola</name>
    <dbReference type="NCBI Taxonomy" id="2840847"/>
    <lineage>
        <taxon>Bacteria</taxon>
        <taxon>Bacillati</taxon>
        <taxon>Bacillota</taxon>
        <taxon>Clostridia</taxon>
        <taxon>Eubacteriales</taxon>
        <taxon>Clostridiaceae</taxon>
        <taxon>Clostridiaceae incertae sedis</taxon>
        <taxon>Candidatus Limenecus</taxon>
    </lineage>
</organism>
<keyword evidence="5 9" id="KW-0479">Metal-binding</keyword>
<reference evidence="10" key="2">
    <citation type="journal article" date="2021" name="PeerJ">
        <title>Extensive microbial diversity within the chicken gut microbiome revealed by metagenomics and culture.</title>
        <authorList>
            <person name="Gilroy R."/>
            <person name="Ravi A."/>
            <person name="Getino M."/>
            <person name="Pursley I."/>
            <person name="Horton D.L."/>
            <person name="Alikhan N.F."/>
            <person name="Baker D."/>
            <person name="Gharbi K."/>
            <person name="Hall N."/>
            <person name="Watson M."/>
            <person name="Adriaenssens E.M."/>
            <person name="Foster-Nyarko E."/>
            <person name="Jarju S."/>
            <person name="Secka A."/>
            <person name="Antonio M."/>
            <person name="Oren A."/>
            <person name="Chaudhuri R.R."/>
            <person name="La Ragione R."/>
            <person name="Hildebrand F."/>
            <person name="Pallen M.J."/>
        </authorList>
    </citation>
    <scope>NUCLEOTIDE SEQUENCE</scope>
    <source>
        <strain evidence="10">CHK154-7741</strain>
    </source>
</reference>
<reference evidence="10" key="1">
    <citation type="submission" date="2020-10" db="EMBL/GenBank/DDBJ databases">
        <authorList>
            <person name="Gilroy R."/>
        </authorList>
    </citation>
    <scope>NUCLEOTIDE SEQUENCE</scope>
    <source>
        <strain evidence="10">CHK154-7741</strain>
    </source>
</reference>
<dbReference type="GO" id="GO:0005737">
    <property type="term" value="C:cytoplasm"/>
    <property type="evidence" value="ECO:0007669"/>
    <property type="project" value="UniProtKB-SubCell"/>
</dbReference>
<dbReference type="InterPro" id="IPR002036">
    <property type="entry name" value="YbeY"/>
</dbReference>
<gene>
    <name evidence="9 10" type="primary">ybeY</name>
    <name evidence="10" type="ORF">IAD26_01085</name>
</gene>
<protein>
    <recommendedName>
        <fullName evidence="9">Endoribonuclease YbeY</fullName>
        <ecNumber evidence="9">3.1.-.-</ecNumber>
    </recommendedName>
</protein>
<comment type="similarity">
    <text evidence="1 9">Belongs to the endoribonuclease YbeY family.</text>
</comment>
<dbReference type="PANTHER" id="PTHR46986:SF1">
    <property type="entry name" value="ENDORIBONUCLEASE YBEY, CHLOROPLASTIC"/>
    <property type="match status" value="1"/>
</dbReference>
<keyword evidence="6 9" id="KW-0255">Endonuclease</keyword>
<comment type="caution">
    <text evidence="10">The sequence shown here is derived from an EMBL/GenBank/DDBJ whole genome shotgun (WGS) entry which is preliminary data.</text>
</comment>
<keyword evidence="4 9" id="KW-0540">Nuclease</keyword>
<evidence type="ECO:0000256" key="7">
    <source>
        <dbReference type="ARBA" id="ARBA00022801"/>
    </source>
</evidence>
<keyword evidence="3 9" id="KW-0698">rRNA processing</keyword>
<dbReference type="Proteomes" id="UP000886748">
    <property type="component" value="Unassembled WGS sequence"/>
</dbReference>
<dbReference type="GO" id="GO:0004222">
    <property type="term" value="F:metalloendopeptidase activity"/>
    <property type="evidence" value="ECO:0007669"/>
    <property type="project" value="InterPro"/>
</dbReference>
<dbReference type="EMBL" id="DVOD01000009">
    <property type="protein sequence ID" value="HIU91707.1"/>
    <property type="molecule type" value="Genomic_DNA"/>
</dbReference>
<evidence type="ECO:0000256" key="6">
    <source>
        <dbReference type="ARBA" id="ARBA00022759"/>
    </source>
</evidence>
<evidence type="ECO:0000313" key="10">
    <source>
        <dbReference type="EMBL" id="HIU91707.1"/>
    </source>
</evidence>
<proteinExistence type="inferred from homology"/>
<dbReference type="InterPro" id="IPR023091">
    <property type="entry name" value="MetalPrtase_cat_dom_sf_prd"/>
</dbReference>
<feature type="binding site" evidence="9">
    <location>
        <position position="155"/>
    </location>
    <ligand>
        <name>Zn(2+)</name>
        <dbReference type="ChEBI" id="CHEBI:29105"/>
        <note>catalytic</note>
    </ligand>
</feature>
<evidence type="ECO:0000256" key="2">
    <source>
        <dbReference type="ARBA" id="ARBA00022517"/>
    </source>
</evidence>
<dbReference type="InterPro" id="IPR020549">
    <property type="entry name" value="YbeY_CS"/>
</dbReference>
<dbReference type="Pfam" id="PF02130">
    <property type="entry name" value="YbeY"/>
    <property type="match status" value="1"/>
</dbReference>
<accession>A0A9D1SR67</accession>
<keyword evidence="7 9" id="KW-0378">Hydrolase</keyword>
<dbReference type="AlphaFoldDB" id="A0A9D1SR67"/>
<comment type="subcellular location">
    <subcellularLocation>
        <location evidence="9">Cytoplasm</location>
    </subcellularLocation>
</comment>
<dbReference type="EC" id="3.1.-.-" evidence="9"/>
<evidence type="ECO:0000256" key="8">
    <source>
        <dbReference type="ARBA" id="ARBA00022833"/>
    </source>
</evidence>
<dbReference type="SUPFAM" id="SSF55486">
    <property type="entry name" value="Metalloproteases ('zincins'), catalytic domain"/>
    <property type="match status" value="1"/>
</dbReference>
<evidence type="ECO:0000256" key="5">
    <source>
        <dbReference type="ARBA" id="ARBA00022723"/>
    </source>
</evidence>
<comment type="cofactor">
    <cofactor evidence="9">
        <name>Zn(2+)</name>
        <dbReference type="ChEBI" id="CHEBI:29105"/>
    </cofactor>
    <text evidence="9">Binds 1 zinc ion.</text>
</comment>
<dbReference type="Gene3D" id="3.40.390.30">
    <property type="entry name" value="Metalloproteases ('zincins'), catalytic domain"/>
    <property type="match status" value="1"/>
</dbReference>
<name>A0A9D1SR67_9CLOT</name>
<dbReference type="GO" id="GO:0004521">
    <property type="term" value="F:RNA endonuclease activity"/>
    <property type="evidence" value="ECO:0007669"/>
    <property type="project" value="UniProtKB-UniRule"/>
</dbReference>
<dbReference type="NCBIfam" id="TIGR00043">
    <property type="entry name" value="rRNA maturation RNase YbeY"/>
    <property type="match status" value="1"/>
</dbReference>
<sequence length="177" mass="20890">MTKEINIFIENTYEDFKAPETESFEIAQMTKDAVAMTRYFLSKKEWVEKSCLKGYDFSLLYFDTVLTDDNHIHEINREYRQKDRPTDVITFAIFADSPPEERFIFDNEINLGEIIISLDTALSQSKDESHENKTFKDELYFLLAHGILHLLGYDHQDEDTLKEMWTIQQEMINNLGI</sequence>
<feature type="binding site" evidence="9">
    <location>
        <position position="145"/>
    </location>
    <ligand>
        <name>Zn(2+)</name>
        <dbReference type="ChEBI" id="CHEBI:29105"/>
        <note>catalytic</note>
    </ligand>
</feature>
<evidence type="ECO:0000256" key="4">
    <source>
        <dbReference type="ARBA" id="ARBA00022722"/>
    </source>
</evidence>
<dbReference type="PANTHER" id="PTHR46986">
    <property type="entry name" value="ENDORIBONUCLEASE YBEY, CHLOROPLASTIC"/>
    <property type="match status" value="1"/>
</dbReference>
<keyword evidence="2 9" id="KW-0690">Ribosome biogenesis</keyword>
<evidence type="ECO:0000256" key="9">
    <source>
        <dbReference type="HAMAP-Rule" id="MF_00009"/>
    </source>
</evidence>
<dbReference type="PROSITE" id="PS01306">
    <property type="entry name" value="UPF0054"/>
    <property type="match status" value="1"/>
</dbReference>
<keyword evidence="9" id="KW-0963">Cytoplasm</keyword>
<keyword evidence="8 9" id="KW-0862">Zinc</keyword>